<evidence type="ECO:0000256" key="6">
    <source>
        <dbReference type="ARBA" id="ARBA00022729"/>
    </source>
</evidence>
<dbReference type="PANTHER" id="PTHR12815">
    <property type="entry name" value="SORTING AND ASSEMBLY MACHINERY SAMM50 PROTEIN FAMILY MEMBER"/>
    <property type="match status" value="1"/>
</dbReference>
<dbReference type="GO" id="GO:0097347">
    <property type="term" value="C:TAM protein secretion complex"/>
    <property type="evidence" value="ECO:0007669"/>
    <property type="project" value="TreeGrafter"/>
</dbReference>
<dbReference type="InterPro" id="IPR039910">
    <property type="entry name" value="D15-like"/>
</dbReference>
<dbReference type="KEGG" id="lsf:I8J32_004925"/>
<feature type="domain" description="Bacterial surface antigen (D15)" evidence="11">
    <location>
        <begin position="325"/>
        <end position="616"/>
    </location>
</feature>
<evidence type="ECO:0000259" key="12">
    <source>
        <dbReference type="Pfam" id="PF07244"/>
    </source>
</evidence>
<dbReference type="Pfam" id="PF17243">
    <property type="entry name" value="POTRA_TamA_1"/>
    <property type="match status" value="1"/>
</dbReference>
<evidence type="ECO:0000256" key="9">
    <source>
        <dbReference type="ARBA" id="ARBA00033063"/>
    </source>
</evidence>
<dbReference type="Gene3D" id="2.40.160.50">
    <property type="entry name" value="membrane protein fhac: a member of the omp85/tpsb transporter family"/>
    <property type="match status" value="1"/>
</dbReference>
<keyword evidence="8" id="KW-0998">Cell outer membrane</keyword>
<name>A0A975AU14_9GAMM</name>
<comment type="subunit">
    <text evidence="10">Interacts with TamB to form the translocation and assembly module (TAM).</text>
</comment>
<evidence type="ECO:0000256" key="10">
    <source>
        <dbReference type="ARBA" id="ARBA00093548"/>
    </source>
</evidence>
<dbReference type="AlphaFoldDB" id="A0A975AU14"/>
<feature type="domain" description="POTRA" evidence="12">
    <location>
        <begin position="149"/>
        <end position="209"/>
    </location>
</feature>
<comment type="subcellular location">
    <subcellularLocation>
        <location evidence="1">Cell outer membrane</location>
    </subcellularLocation>
</comment>
<keyword evidence="15" id="KW-1185">Reference proteome</keyword>
<organism evidence="14 15">
    <name type="scientific">Agrilutibacter solisilvae</name>
    <dbReference type="NCBI Taxonomy" id="2763317"/>
    <lineage>
        <taxon>Bacteria</taxon>
        <taxon>Pseudomonadati</taxon>
        <taxon>Pseudomonadota</taxon>
        <taxon>Gammaproteobacteria</taxon>
        <taxon>Lysobacterales</taxon>
        <taxon>Lysobacteraceae</taxon>
        <taxon>Agrilutibacter</taxon>
    </lineage>
</organism>
<evidence type="ECO:0000256" key="2">
    <source>
        <dbReference type="ARBA" id="ARBA00010248"/>
    </source>
</evidence>
<keyword evidence="6" id="KW-0732">Signal</keyword>
<keyword evidence="5" id="KW-0812">Transmembrane</keyword>
<evidence type="ECO:0000313" key="14">
    <source>
        <dbReference type="EMBL" id="QSX79958.1"/>
    </source>
</evidence>
<gene>
    <name evidence="14" type="ORF">I8J32_004925</name>
</gene>
<feature type="domain" description="TamA POTRA" evidence="13">
    <location>
        <begin position="13"/>
        <end position="78"/>
    </location>
</feature>
<comment type="similarity">
    <text evidence="2">Belongs to the TamA family.</text>
</comment>
<dbReference type="Gene3D" id="3.10.20.310">
    <property type="entry name" value="membrane protein fhac"/>
    <property type="match status" value="3"/>
</dbReference>
<dbReference type="InterPro" id="IPR010827">
    <property type="entry name" value="BamA/TamA_POTRA"/>
</dbReference>
<protein>
    <recommendedName>
        <fullName evidence="3">Translocation and assembly module subunit TamA</fullName>
    </recommendedName>
    <alternativeName>
        <fullName evidence="9">Autotransporter assembly factor TamA</fullName>
    </alternativeName>
</protein>
<dbReference type="Proteomes" id="UP000639274">
    <property type="component" value="Chromosome"/>
</dbReference>
<evidence type="ECO:0000256" key="3">
    <source>
        <dbReference type="ARBA" id="ARBA00015419"/>
    </source>
</evidence>
<dbReference type="PANTHER" id="PTHR12815:SF47">
    <property type="entry name" value="TRANSLOCATION AND ASSEMBLY MODULE SUBUNIT TAMA"/>
    <property type="match status" value="1"/>
</dbReference>
<dbReference type="GO" id="GO:0009306">
    <property type="term" value="P:protein secretion"/>
    <property type="evidence" value="ECO:0007669"/>
    <property type="project" value="TreeGrafter"/>
</dbReference>
<evidence type="ECO:0000256" key="1">
    <source>
        <dbReference type="ARBA" id="ARBA00004442"/>
    </source>
</evidence>
<keyword evidence="4" id="KW-1134">Transmembrane beta strand</keyword>
<evidence type="ECO:0000313" key="15">
    <source>
        <dbReference type="Proteomes" id="UP000639274"/>
    </source>
</evidence>
<dbReference type="InterPro" id="IPR000184">
    <property type="entry name" value="Bac_surfAg_D15"/>
</dbReference>
<dbReference type="EMBL" id="CP071518">
    <property type="protein sequence ID" value="QSX79958.1"/>
    <property type="molecule type" value="Genomic_DNA"/>
</dbReference>
<reference evidence="14 15" key="1">
    <citation type="submission" date="2021-03" db="EMBL/GenBank/DDBJ databases">
        <title>Lysobacter sp. nov. isolated from soil of gangwondo yeongwol, south Korea.</title>
        <authorList>
            <person name="Kim K.R."/>
            <person name="Kim K.H."/>
            <person name="Jeon C.O."/>
        </authorList>
    </citation>
    <scope>NUCLEOTIDE SEQUENCE [LARGE SCALE GENOMIC DNA]</scope>
    <source>
        <strain evidence="14 15">R19</strain>
    </source>
</reference>
<accession>A0A975AU14</accession>
<proteinExistence type="inferred from homology"/>
<dbReference type="Pfam" id="PF07244">
    <property type="entry name" value="POTRA"/>
    <property type="match status" value="1"/>
</dbReference>
<dbReference type="Pfam" id="PF01103">
    <property type="entry name" value="Omp85"/>
    <property type="match status" value="1"/>
</dbReference>
<dbReference type="GO" id="GO:0009279">
    <property type="term" value="C:cell outer membrane"/>
    <property type="evidence" value="ECO:0007669"/>
    <property type="project" value="UniProtKB-SubCell"/>
</dbReference>
<dbReference type="InterPro" id="IPR035243">
    <property type="entry name" value="TamA_POTRA_Dom_1"/>
</dbReference>
<evidence type="ECO:0000256" key="7">
    <source>
        <dbReference type="ARBA" id="ARBA00023136"/>
    </source>
</evidence>
<evidence type="ECO:0000259" key="13">
    <source>
        <dbReference type="Pfam" id="PF17243"/>
    </source>
</evidence>
<evidence type="ECO:0000256" key="8">
    <source>
        <dbReference type="ARBA" id="ARBA00023237"/>
    </source>
</evidence>
<keyword evidence="7" id="KW-0472">Membrane</keyword>
<evidence type="ECO:0000256" key="5">
    <source>
        <dbReference type="ARBA" id="ARBA00022692"/>
    </source>
</evidence>
<sequence>MAGAAHAAKVERVDIRGLDETMTTNVQVSLSIVDAIGKELSGRRMAYLLREAENETREALEPFGYYSPRITIERTRDGVTTVVNAATPAAAPGTPTPAPLAPLAPEDPTQATERRANTSPVLVTITVDLGTPVTVRQSDLAIDGEGGEDKYLLQDLEDFVPREGEVFDHELYEASKARITRRLAERGYFDADFAARRVEVTRADNAADIHLAWTSGERYDMGPTTFVQNPRILRESLLTRQVYWEEGSYYHQGKLDRLRDSLARLDYFAGIDIEPHPDEAQDGRVPVTVTLTPAKRTIYTAGLSYGTDSGAGVRLGMERRYLNDRGHKALAQLDWAQRRKTFTMQYRIPAFAWADGWYTATAQFADEQTDYIDTRRIELIASRSGEINDQWTVVASVHGLRERWAYEAEEDDDPATPTQYQYGTFLYPSLRAEYVDADDRLYPRDALGGTAMLRGGVEGAGSDVSFAQVHVTARWYRGLGDKSRLITRGEVGHTFVDDEIATMPPSLRFHAGGDRSIRGYAWREVGPRIGEEGDEFPVGARNVVTGSVEYEQYFGKGEWGAAAFVDGGSAFDDAVDWRTGVGVGLRWRSPVGPLRLDIAHGLDDPDSAFQIYLNIGADL</sequence>
<evidence type="ECO:0000256" key="4">
    <source>
        <dbReference type="ARBA" id="ARBA00022452"/>
    </source>
</evidence>
<evidence type="ECO:0000259" key="11">
    <source>
        <dbReference type="Pfam" id="PF01103"/>
    </source>
</evidence>